<proteinExistence type="predicted"/>
<comment type="caution">
    <text evidence="6">The sequence shown here is derived from an EMBL/GenBank/DDBJ whole genome shotgun (WGS) entry which is preliminary data.</text>
</comment>
<dbReference type="OrthoDB" id="8062037at2759"/>
<evidence type="ECO:0000256" key="1">
    <source>
        <dbReference type="ARBA" id="ARBA00022723"/>
    </source>
</evidence>
<feature type="compositionally biased region" description="Polar residues" evidence="4">
    <location>
        <begin position="201"/>
        <end position="216"/>
    </location>
</feature>
<feature type="region of interest" description="Disordered" evidence="4">
    <location>
        <begin position="571"/>
        <end position="720"/>
    </location>
</feature>
<keyword evidence="3" id="KW-0440">LIM domain</keyword>
<name>A0A9W8AQH7_9FUNG</name>
<reference evidence="6" key="1">
    <citation type="submission" date="2022-07" db="EMBL/GenBank/DDBJ databases">
        <title>Phylogenomic reconstructions and comparative analyses of Kickxellomycotina fungi.</title>
        <authorList>
            <person name="Reynolds N.K."/>
            <person name="Stajich J.E."/>
            <person name="Barry K."/>
            <person name="Grigoriev I.V."/>
            <person name="Crous P."/>
            <person name="Smith M.E."/>
        </authorList>
    </citation>
    <scope>NUCLEOTIDE SEQUENCE</scope>
    <source>
        <strain evidence="6">RSA 1196</strain>
    </source>
</reference>
<dbReference type="AlphaFoldDB" id="A0A9W8AQH7"/>
<gene>
    <name evidence="6" type="ORF">IWQ62_002842</name>
</gene>
<evidence type="ECO:0000256" key="2">
    <source>
        <dbReference type="ARBA" id="ARBA00022833"/>
    </source>
</evidence>
<accession>A0A9W8AQH7</accession>
<sequence>MQNLFYCKPHFDSLVRAMQTSPLLNTPSTSSANLAAIMRESLEHTTHNPKQLLNYNPARHSLGSLTSKVLLHPSHHSSESHKNYRASLEEKVAQRQAGLRRLTKTFQTGRGLSPPSTSTVDIFPTTADQEAPSTVPCAEGSHSGDHNSLLYADPSLIGPKPTHNQLNQASFRQPYKEKSELILNLQAPTQRHAPDKEGNRAISSRTSRVPSPSLKSNRPAPIALAQRRQSDFPLPTTSLLSPQKLEHVSTGISTSNHRPPIAVPIPLHDRIRSYQAAIQQSSAARPKPIPLPQPGGWKQEPVPDHCSVMSSSYPPQPTVSRLNNLCYFYESRNKPSSQLIIPSRRDTQLGGYVPSTNKNRASLESQMVRNTPQRAPVEQPSRANLLGRQVYCQLCGRNCTVINRIIFQGAVYHPNCLRCHSCQRLLTPRTGRKVEDRLLCTIDCSMDSPNSAALSAPLALSPPRTTVDVCNNQEKLVEYAVPLPENKVMAPEVTQPLSLLNEQHPNLAIHRVPTALSKTTSFRISRSPSPLLLTDTRVSRPHLPVLVHSHPSQPPTMLSRRASIEHLQEVLEEEDEGDYVLPTPNSANGEELSDSIKGHFVKGPSDLPETVDCQQVPRSALVTPPNSRNTSTATAPDSQACNNENASVTAVPKYPSPINTPTETHNESHHGNKSTVPSPIAPSPVNMSSEKPTTTHRPHLDPDGNVESTGGSTDKERSLAQTATHVRQILEKAHCQRLDGDDVLLLTDYITRLEGLVVSLGDQ</sequence>
<evidence type="ECO:0000313" key="7">
    <source>
        <dbReference type="Proteomes" id="UP001150925"/>
    </source>
</evidence>
<feature type="compositionally biased region" description="Polar residues" evidence="4">
    <location>
        <begin position="624"/>
        <end position="648"/>
    </location>
</feature>
<keyword evidence="2 3" id="KW-0862">Zinc</keyword>
<dbReference type="EMBL" id="JANBPY010000665">
    <property type="protein sequence ID" value="KAJ1964758.1"/>
    <property type="molecule type" value="Genomic_DNA"/>
</dbReference>
<dbReference type="PROSITE" id="PS00478">
    <property type="entry name" value="LIM_DOMAIN_1"/>
    <property type="match status" value="1"/>
</dbReference>
<feature type="domain" description="LIM zinc-binding" evidence="5">
    <location>
        <begin position="390"/>
        <end position="451"/>
    </location>
</feature>
<dbReference type="InterPro" id="IPR001781">
    <property type="entry name" value="Znf_LIM"/>
</dbReference>
<keyword evidence="1 3" id="KW-0479">Metal-binding</keyword>
<dbReference type="Proteomes" id="UP001150925">
    <property type="component" value="Unassembled WGS sequence"/>
</dbReference>
<evidence type="ECO:0000256" key="3">
    <source>
        <dbReference type="PROSITE-ProRule" id="PRU00125"/>
    </source>
</evidence>
<evidence type="ECO:0000256" key="4">
    <source>
        <dbReference type="SAM" id="MobiDB-lite"/>
    </source>
</evidence>
<evidence type="ECO:0000313" key="6">
    <source>
        <dbReference type="EMBL" id="KAJ1964758.1"/>
    </source>
</evidence>
<keyword evidence="7" id="KW-1185">Reference proteome</keyword>
<organism evidence="6 7">
    <name type="scientific">Dispira parvispora</name>
    <dbReference type="NCBI Taxonomy" id="1520584"/>
    <lineage>
        <taxon>Eukaryota</taxon>
        <taxon>Fungi</taxon>
        <taxon>Fungi incertae sedis</taxon>
        <taxon>Zoopagomycota</taxon>
        <taxon>Kickxellomycotina</taxon>
        <taxon>Dimargaritomycetes</taxon>
        <taxon>Dimargaritales</taxon>
        <taxon>Dimargaritaceae</taxon>
        <taxon>Dispira</taxon>
    </lineage>
</organism>
<dbReference type="Pfam" id="PF00412">
    <property type="entry name" value="LIM"/>
    <property type="match status" value="1"/>
</dbReference>
<dbReference type="PROSITE" id="PS50023">
    <property type="entry name" value="LIM_DOMAIN_2"/>
    <property type="match status" value="1"/>
</dbReference>
<dbReference type="GO" id="GO:0046872">
    <property type="term" value="F:metal ion binding"/>
    <property type="evidence" value="ECO:0007669"/>
    <property type="project" value="UniProtKB-KW"/>
</dbReference>
<protein>
    <recommendedName>
        <fullName evidence="5">LIM zinc-binding domain-containing protein</fullName>
    </recommendedName>
</protein>
<evidence type="ECO:0000259" key="5">
    <source>
        <dbReference type="PROSITE" id="PS50023"/>
    </source>
</evidence>
<dbReference type="SMART" id="SM00132">
    <property type="entry name" value="LIM"/>
    <property type="match status" value="1"/>
</dbReference>
<dbReference type="Gene3D" id="2.10.110.10">
    <property type="entry name" value="Cysteine Rich Protein"/>
    <property type="match status" value="1"/>
</dbReference>
<feature type="region of interest" description="Disordered" evidence="4">
    <location>
        <begin position="188"/>
        <end position="220"/>
    </location>
</feature>